<proteinExistence type="predicted"/>
<gene>
    <name evidence="2" type="ORF">COLO4_33901</name>
</gene>
<accession>A0A1R3GQ43</accession>
<dbReference type="Proteomes" id="UP000187203">
    <property type="component" value="Unassembled WGS sequence"/>
</dbReference>
<name>A0A1R3GQ43_9ROSI</name>
<protein>
    <submittedName>
        <fullName evidence="2">Uncharacterized protein</fullName>
    </submittedName>
</protein>
<evidence type="ECO:0000313" key="2">
    <source>
        <dbReference type="EMBL" id="OMO60213.1"/>
    </source>
</evidence>
<dbReference type="EMBL" id="AWUE01021938">
    <property type="protein sequence ID" value="OMO60213.1"/>
    <property type="molecule type" value="Genomic_DNA"/>
</dbReference>
<organism evidence="2 3">
    <name type="scientific">Corchorus olitorius</name>
    <dbReference type="NCBI Taxonomy" id="93759"/>
    <lineage>
        <taxon>Eukaryota</taxon>
        <taxon>Viridiplantae</taxon>
        <taxon>Streptophyta</taxon>
        <taxon>Embryophyta</taxon>
        <taxon>Tracheophyta</taxon>
        <taxon>Spermatophyta</taxon>
        <taxon>Magnoliopsida</taxon>
        <taxon>eudicotyledons</taxon>
        <taxon>Gunneridae</taxon>
        <taxon>Pentapetalae</taxon>
        <taxon>rosids</taxon>
        <taxon>malvids</taxon>
        <taxon>Malvales</taxon>
        <taxon>Malvaceae</taxon>
        <taxon>Grewioideae</taxon>
        <taxon>Apeibeae</taxon>
        <taxon>Corchorus</taxon>
    </lineage>
</organism>
<sequence>MMDLCIESGPRQSVEPPTEDDCTTRLFGCNEASRSCKGCPCVLYGKTFEDK</sequence>
<comment type="caution">
    <text evidence="2">The sequence shown here is derived from an EMBL/GenBank/DDBJ whole genome shotgun (WGS) entry which is preliminary data.</text>
</comment>
<keyword evidence="3" id="KW-1185">Reference proteome</keyword>
<evidence type="ECO:0000313" key="3">
    <source>
        <dbReference type="Proteomes" id="UP000187203"/>
    </source>
</evidence>
<feature type="region of interest" description="Disordered" evidence="1">
    <location>
        <begin position="1"/>
        <end position="20"/>
    </location>
</feature>
<dbReference type="AlphaFoldDB" id="A0A1R3GQ43"/>
<evidence type="ECO:0000256" key="1">
    <source>
        <dbReference type="SAM" id="MobiDB-lite"/>
    </source>
</evidence>
<reference evidence="3" key="1">
    <citation type="submission" date="2013-09" db="EMBL/GenBank/DDBJ databases">
        <title>Corchorus olitorius genome sequencing.</title>
        <authorList>
            <person name="Alam M."/>
            <person name="Haque M.S."/>
            <person name="Islam M.S."/>
            <person name="Emdad E.M."/>
            <person name="Islam M.M."/>
            <person name="Ahmed B."/>
            <person name="Halim A."/>
            <person name="Hossen Q.M.M."/>
            <person name="Hossain M.Z."/>
            <person name="Ahmed R."/>
            <person name="Khan M.M."/>
            <person name="Islam R."/>
            <person name="Rashid M.M."/>
            <person name="Khan S.A."/>
            <person name="Rahman M.S."/>
            <person name="Alam M."/>
            <person name="Yahiya A.S."/>
            <person name="Khan M.S."/>
            <person name="Azam M.S."/>
            <person name="Haque T."/>
            <person name="Lashkar M.Z.H."/>
            <person name="Akhand A.I."/>
            <person name="Morshed G."/>
            <person name="Roy S."/>
            <person name="Uddin K.S."/>
            <person name="Rabeya T."/>
            <person name="Hossain A.S."/>
            <person name="Chowdhury A."/>
            <person name="Snigdha A.R."/>
            <person name="Mortoza M.S."/>
            <person name="Matin S.A."/>
            <person name="Hoque S.M.E."/>
            <person name="Islam M.K."/>
            <person name="Roy D.K."/>
            <person name="Haider R."/>
            <person name="Moosa M.M."/>
            <person name="Elias S.M."/>
            <person name="Hasan A.M."/>
            <person name="Jahan S."/>
            <person name="Shafiuddin M."/>
            <person name="Mahmood N."/>
            <person name="Shommy N.S."/>
        </authorList>
    </citation>
    <scope>NUCLEOTIDE SEQUENCE [LARGE SCALE GENOMIC DNA]</scope>
    <source>
        <strain evidence="3">cv. O-4</strain>
    </source>
</reference>